<organism evidence="2 3">
    <name type="scientific">Rhodocyclus tenuis</name>
    <name type="common">Rhodospirillum tenue</name>
    <dbReference type="NCBI Taxonomy" id="1066"/>
    <lineage>
        <taxon>Bacteria</taxon>
        <taxon>Pseudomonadati</taxon>
        <taxon>Pseudomonadota</taxon>
        <taxon>Betaproteobacteria</taxon>
        <taxon>Rhodocyclales</taxon>
        <taxon>Rhodocyclaceae</taxon>
        <taxon>Rhodocyclus</taxon>
    </lineage>
</organism>
<evidence type="ECO:0000313" key="3">
    <source>
        <dbReference type="Proteomes" id="UP000587070"/>
    </source>
</evidence>
<dbReference type="InterPro" id="IPR013976">
    <property type="entry name" value="HDOD"/>
</dbReference>
<reference evidence="2 3" key="1">
    <citation type="submission" date="2020-08" db="EMBL/GenBank/DDBJ databases">
        <title>Genome sequencing of Purple Non-Sulfur Bacteria from various extreme environments.</title>
        <authorList>
            <person name="Mayer M."/>
        </authorList>
    </citation>
    <scope>NUCLEOTIDE SEQUENCE [LARGE SCALE GENOMIC DNA]</scope>
    <source>
        <strain evidence="2 3">2761</strain>
    </source>
</reference>
<dbReference type="RefSeq" id="WP_221227648.1">
    <property type="nucleotide sequence ID" value="NZ_JACIGE010000002.1"/>
</dbReference>
<dbReference type="Proteomes" id="UP000587070">
    <property type="component" value="Unassembled WGS sequence"/>
</dbReference>
<dbReference type="InterPro" id="IPR052340">
    <property type="entry name" value="RNase_Y/CdgJ"/>
</dbReference>
<keyword evidence="3" id="KW-1185">Reference proteome</keyword>
<accession>A0A840G5Z4</accession>
<dbReference type="AlphaFoldDB" id="A0A840G5Z4"/>
<comment type="caution">
    <text evidence="2">The sequence shown here is derived from an EMBL/GenBank/DDBJ whole genome shotgun (WGS) entry which is preliminary data.</text>
</comment>
<evidence type="ECO:0000313" key="2">
    <source>
        <dbReference type="EMBL" id="MBB4246390.1"/>
    </source>
</evidence>
<gene>
    <name evidence="2" type="ORF">GGD90_000747</name>
</gene>
<dbReference type="SUPFAM" id="SSF109604">
    <property type="entry name" value="HD-domain/PDEase-like"/>
    <property type="match status" value="1"/>
</dbReference>
<dbReference type="PROSITE" id="PS51833">
    <property type="entry name" value="HDOD"/>
    <property type="match status" value="1"/>
</dbReference>
<sequence>MSDVFITRQPLVNRQSRIIALRLRLHGASGDAARMLNALADVWPQGERPVFVACPDADGRLLDWNIPANATLEFPGAAFCDARAGELLAALHRQRPSLCLDYDEQAGEALAAGLAFRFIAYDAKSQTVAQLKTLAAKMQPYGIGVALNVDSEKAFKATLEAGMTAAASWFFKHPTSAPAKTLNPGQAHIIRVLNLVRKNADLREIEAALKQDVALSYKLLRYINSAGFGLSCEIQSFRHAVTILGYGKLNKWLSLLLATASKASMAPALMHTALTRARLMELLGDGLVDSQEHDNLFITGAFSLLDALLGVSMEHALEAMHLPQPISDALLGEGGLYAPFLDLAAACEGNDREALAEQAGMLGISAERLNRAQLSALAFAEAMEF</sequence>
<dbReference type="EMBL" id="JACIGE010000002">
    <property type="protein sequence ID" value="MBB4246390.1"/>
    <property type="molecule type" value="Genomic_DNA"/>
</dbReference>
<dbReference type="PANTHER" id="PTHR33525:SF4">
    <property type="entry name" value="CYCLIC DI-GMP PHOSPHODIESTERASE CDGJ"/>
    <property type="match status" value="1"/>
</dbReference>
<evidence type="ECO:0000259" key="1">
    <source>
        <dbReference type="PROSITE" id="PS51833"/>
    </source>
</evidence>
<protein>
    <submittedName>
        <fullName evidence="2">EAL and modified HD-GYP domain-containing signal transduction protein</fullName>
    </submittedName>
</protein>
<dbReference type="Pfam" id="PF08668">
    <property type="entry name" value="HDOD"/>
    <property type="match status" value="1"/>
</dbReference>
<proteinExistence type="predicted"/>
<feature type="domain" description="HDOD" evidence="1">
    <location>
        <begin position="182"/>
        <end position="368"/>
    </location>
</feature>
<dbReference type="Gene3D" id="1.10.3210.10">
    <property type="entry name" value="Hypothetical protein af1432"/>
    <property type="match status" value="1"/>
</dbReference>
<dbReference type="PANTHER" id="PTHR33525">
    <property type="match status" value="1"/>
</dbReference>
<name>A0A840G5Z4_RHOTE</name>